<proteinExistence type="predicted"/>
<protein>
    <submittedName>
        <fullName evidence="3">Uncharacterized protein</fullName>
    </submittedName>
</protein>
<reference evidence="3 4" key="1">
    <citation type="submission" date="2016-10" db="EMBL/GenBank/DDBJ databases">
        <authorList>
            <person name="Varghese N."/>
            <person name="Submissions S."/>
        </authorList>
    </citation>
    <scope>NUCLEOTIDE SEQUENCE [LARGE SCALE GENOMIC DNA]</scope>
    <source>
        <strain evidence="3 4">YR512</strain>
    </source>
</reference>
<dbReference type="PROSITE" id="PS51257">
    <property type="entry name" value="PROKAR_LIPOPROTEIN"/>
    <property type="match status" value="1"/>
</dbReference>
<keyword evidence="2" id="KW-0732">Signal</keyword>
<evidence type="ECO:0000313" key="3">
    <source>
        <dbReference type="EMBL" id="SFJ43136.1"/>
    </source>
</evidence>
<evidence type="ECO:0000313" key="4">
    <source>
        <dbReference type="Proteomes" id="UP000198841"/>
    </source>
</evidence>
<dbReference type="EMBL" id="FOSD01000001">
    <property type="protein sequence ID" value="SFJ43136.1"/>
    <property type="molecule type" value="Genomic_DNA"/>
</dbReference>
<name>A0A1I3RD58_9GAMM</name>
<dbReference type="RefSeq" id="WP_008102314.1">
    <property type="nucleotide sequence ID" value="NZ_FOSD01000001.1"/>
</dbReference>
<evidence type="ECO:0000256" key="2">
    <source>
        <dbReference type="SAM" id="SignalP"/>
    </source>
</evidence>
<comment type="caution">
    <text evidence="3">The sequence shown here is derived from an EMBL/GenBank/DDBJ whole genome shotgun (WGS) entry which is preliminary data.</text>
</comment>
<organism evidence="3 4">
    <name type="scientific">Candidatus Pantoea symbiotica</name>
    <dbReference type="NCBI Taxonomy" id="1884370"/>
    <lineage>
        <taxon>Bacteria</taxon>
        <taxon>Pseudomonadati</taxon>
        <taxon>Pseudomonadota</taxon>
        <taxon>Gammaproteobacteria</taxon>
        <taxon>Enterobacterales</taxon>
        <taxon>Erwiniaceae</taxon>
        <taxon>Pantoea</taxon>
    </lineage>
</organism>
<feature type="signal peptide" evidence="2">
    <location>
        <begin position="1"/>
        <end position="18"/>
    </location>
</feature>
<feature type="chain" id="PRO_5045742527" evidence="2">
    <location>
        <begin position="19"/>
        <end position="56"/>
    </location>
</feature>
<dbReference type="Proteomes" id="UP000198841">
    <property type="component" value="Unassembled WGS sequence"/>
</dbReference>
<accession>A0A1I3RD58</accession>
<keyword evidence="4" id="KW-1185">Reference proteome</keyword>
<feature type="region of interest" description="Disordered" evidence="1">
    <location>
        <begin position="23"/>
        <end position="56"/>
    </location>
</feature>
<evidence type="ECO:0000256" key="1">
    <source>
        <dbReference type="SAM" id="MobiDB-lite"/>
    </source>
</evidence>
<sequence>MKVLAKAALVTLTLVSLAGCMHKSDAVGGDGRPHAPSNQPVPGASEGAGPVGQPQS</sequence>
<gene>
    <name evidence="3" type="ORF">SAMN05518863_101459</name>
</gene>